<dbReference type="PANTHER" id="PTHR42928:SF5">
    <property type="entry name" value="BLR1237 PROTEIN"/>
    <property type="match status" value="1"/>
</dbReference>
<dbReference type="EMBL" id="QVXO01000024">
    <property type="protein sequence ID" value="RPJ90644.1"/>
    <property type="molecule type" value="Genomic_DNA"/>
</dbReference>
<accession>A0A424WBQ5</accession>
<organism evidence="3 4">
    <name type="scientific">Alcaligenes xylosoxydans xylosoxydans</name>
    <name type="common">Achromobacter xylosoxidans</name>
    <dbReference type="NCBI Taxonomy" id="85698"/>
    <lineage>
        <taxon>Bacteria</taxon>
        <taxon>Pseudomonadati</taxon>
        <taxon>Pseudomonadota</taxon>
        <taxon>Betaproteobacteria</taxon>
        <taxon>Burkholderiales</taxon>
        <taxon>Alcaligenaceae</taxon>
        <taxon>Achromobacter</taxon>
    </lineage>
</organism>
<name>A0A424WBQ5_ALCXX</name>
<dbReference type="Gene3D" id="3.40.190.10">
    <property type="entry name" value="Periplasmic binding protein-like II"/>
    <property type="match status" value="1"/>
</dbReference>
<dbReference type="OrthoDB" id="8678477at2"/>
<dbReference type="Pfam" id="PF03401">
    <property type="entry name" value="TctC"/>
    <property type="match status" value="1"/>
</dbReference>
<keyword evidence="2" id="KW-0732">Signal</keyword>
<dbReference type="Gene3D" id="3.40.190.150">
    <property type="entry name" value="Bordetella uptake gene, domain 1"/>
    <property type="match status" value="1"/>
</dbReference>
<dbReference type="PANTHER" id="PTHR42928">
    <property type="entry name" value="TRICARBOXYLATE-BINDING PROTEIN"/>
    <property type="match status" value="1"/>
</dbReference>
<evidence type="ECO:0000313" key="3">
    <source>
        <dbReference type="EMBL" id="RPJ90644.1"/>
    </source>
</evidence>
<dbReference type="SUPFAM" id="SSF53850">
    <property type="entry name" value="Periplasmic binding protein-like II"/>
    <property type="match status" value="1"/>
</dbReference>
<dbReference type="RefSeq" id="WP_118933082.1">
    <property type="nucleotide sequence ID" value="NZ_CP061008.1"/>
</dbReference>
<feature type="signal peptide" evidence="2">
    <location>
        <begin position="1"/>
        <end position="23"/>
    </location>
</feature>
<reference evidence="3 4" key="1">
    <citation type="submission" date="2018-08" db="EMBL/GenBank/DDBJ databases">
        <title>Achromobacter xylosoxidans Genome sequencing and assembly.</title>
        <authorList>
            <person name="Wang R."/>
            <person name="Rensing C."/>
            <person name="Li Y."/>
        </authorList>
    </citation>
    <scope>NUCLEOTIDE SEQUENCE [LARGE SCALE GENOMIC DNA]</scope>
    <source>
        <strain evidence="3 4">GD003A</strain>
    </source>
</reference>
<evidence type="ECO:0000256" key="1">
    <source>
        <dbReference type="ARBA" id="ARBA00006987"/>
    </source>
</evidence>
<sequence>MFNFAKPLAKLGLMAMYCLPAWAQATFPTHAVVAVSPFAAGGPNDTSLRLILQGMAAKFGGDYVVENKPGATTRIANQYVARAKPDGHTWLYAAAPIANFAAANVKTSYDLRKDFAFIGPVVVTPLFLVVKADSPYRSVADFVNAARSRPDGVTFANSGYGASPHLTAELFSMKAGFKLLPIQMKGDAASYIELLAGRVDATLTSLTGALPFIREGRLRVLAVASPERSRIYPDAPTFKEAGYPDVVGFGWFGLLAPKETPSDVVQLVNHRINELASDAAFTERLLSTGVEIAPQTPEQFKQFVNEEVRKWGEVMKENNIKLD</sequence>
<dbReference type="CDD" id="cd07012">
    <property type="entry name" value="PBP2_Bug_TTT"/>
    <property type="match status" value="1"/>
</dbReference>
<dbReference type="PIRSF" id="PIRSF017082">
    <property type="entry name" value="YflP"/>
    <property type="match status" value="1"/>
</dbReference>
<gene>
    <name evidence="3" type="ORF">DY367_16760</name>
</gene>
<comment type="caution">
    <text evidence="3">The sequence shown here is derived from an EMBL/GenBank/DDBJ whole genome shotgun (WGS) entry which is preliminary data.</text>
</comment>
<proteinExistence type="inferred from homology"/>
<protein>
    <submittedName>
        <fullName evidence="3">Tripartite tricarboxylate transporter substrate binding protein</fullName>
    </submittedName>
</protein>
<evidence type="ECO:0000313" key="4">
    <source>
        <dbReference type="Proteomes" id="UP000285324"/>
    </source>
</evidence>
<comment type="similarity">
    <text evidence="1">Belongs to the UPF0065 (bug) family.</text>
</comment>
<feature type="chain" id="PRO_5019131767" evidence="2">
    <location>
        <begin position="24"/>
        <end position="323"/>
    </location>
</feature>
<dbReference type="InterPro" id="IPR042100">
    <property type="entry name" value="Bug_dom1"/>
</dbReference>
<evidence type="ECO:0000256" key="2">
    <source>
        <dbReference type="SAM" id="SignalP"/>
    </source>
</evidence>
<dbReference type="InterPro" id="IPR005064">
    <property type="entry name" value="BUG"/>
</dbReference>
<dbReference type="AlphaFoldDB" id="A0A424WBQ5"/>
<dbReference type="Proteomes" id="UP000285324">
    <property type="component" value="Unassembled WGS sequence"/>
</dbReference>